<dbReference type="SMART" id="SM00388">
    <property type="entry name" value="HisKA"/>
    <property type="match status" value="1"/>
</dbReference>
<name>A0ABV2EM04_9CAUL</name>
<keyword evidence="7" id="KW-0472">Membrane</keyword>
<gene>
    <name evidence="9" type="ORF">ABID41_003232</name>
</gene>
<dbReference type="Gene3D" id="1.10.287.130">
    <property type="match status" value="1"/>
</dbReference>
<dbReference type="PROSITE" id="PS50109">
    <property type="entry name" value="HIS_KIN"/>
    <property type="match status" value="1"/>
</dbReference>
<feature type="transmembrane region" description="Helical" evidence="7">
    <location>
        <begin position="143"/>
        <end position="165"/>
    </location>
</feature>
<dbReference type="Proteomes" id="UP001549110">
    <property type="component" value="Unassembled WGS sequence"/>
</dbReference>
<dbReference type="CDD" id="cd00082">
    <property type="entry name" value="HisKA"/>
    <property type="match status" value="1"/>
</dbReference>
<keyword evidence="3" id="KW-0597">Phosphoprotein</keyword>
<dbReference type="InterPro" id="IPR003661">
    <property type="entry name" value="HisK_dim/P_dom"/>
</dbReference>
<dbReference type="InterPro" id="IPR004358">
    <property type="entry name" value="Sig_transdc_His_kin-like_C"/>
</dbReference>
<organism evidence="9 10">
    <name type="scientific">Phenylobacterium koreense</name>
    <dbReference type="NCBI Taxonomy" id="266125"/>
    <lineage>
        <taxon>Bacteria</taxon>
        <taxon>Pseudomonadati</taxon>
        <taxon>Pseudomonadota</taxon>
        <taxon>Alphaproteobacteria</taxon>
        <taxon>Caulobacterales</taxon>
        <taxon>Caulobacteraceae</taxon>
        <taxon>Phenylobacterium</taxon>
    </lineage>
</organism>
<keyword evidence="7" id="KW-0812">Transmembrane</keyword>
<evidence type="ECO:0000256" key="7">
    <source>
        <dbReference type="SAM" id="Phobius"/>
    </source>
</evidence>
<evidence type="ECO:0000259" key="8">
    <source>
        <dbReference type="PROSITE" id="PS50109"/>
    </source>
</evidence>
<evidence type="ECO:0000256" key="2">
    <source>
        <dbReference type="ARBA" id="ARBA00012438"/>
    </source>
</evidence>
<keyword evidence="10" id="KW-1185">Reference proteome</keyword>
<dbReference type="InterPro" id="IPR036097">
    <property type="entry name" value="HisK_dim/P_sf"/>
</dbReference>
<comment type="caution">
    <text evidence="9">The sequence shown here is derived from an EMBL/GenBank/DDBJ whole genome shotgun (WGS) entry which is preliminary data.</text>
</comment>
<keyword evidence="4" id="KW-0808">Transferase</keyword>
<evidence type="ECO:0000256" key="3">
    <source>
        <dbReference type="ARBA" id="ARBA00022553"/>
    </source>
</evidence>
<feature type="domain" description="Histidine kinase" evidence="8">
    <location>
        <begin position="313"/>
        <end position="530"/>
    </location>
</feature>
<evidence type="ECO:0000256" key="1">
    <source>
        <dbReference type="ARBA" id="ARBA00000085"/>
    </source>
</evidence>
<dbReference type="SUPFAM" id="SSF55874">
    <property type="entry name" value="ATPase domain of HSP90 chaperone/DNA topoisomerase II/histidine kinase"/>
    <property type="match status" value="1"/>
</dbReference>
<feature type="transmembrane region" description="Helical" evidence="7">
    <location>
        <begin position="218"/>
        <end position="246"/>
    </location>
</feature>
<dbReference type="PRINTS" id="PR00344">
    <property type="entry name" value="BCTRLSENSOR"/>
</dbReference>
<evidence type="ECO:0000256" key="4">
    <source>
        <dbReference type="ARBA" id="ARBA00022679"/>
    </source>
</evidence>
<dbReference type="PANTHER" id="PTHR43047:SF78">
    <property type="entry name" value="SENSORY_REGULATORY PROTEIN RPFC"/>
    <property type="match status" value="1"/>
</dbReference>
<dbReference type="Pfam" id="PF02518">
    <property type="entry name" value="HATPase_c"/>
    <property type="match status" value="1"/>
</dbReference>
<dbReference type="Gene3D" id="3.30.565.10">
    <property type="entry name" value="Histidine kinase-like ATPase, C-terminal domain"/>
    <property type="match status" value="1"/>
</dbReference>
<dbReference type="EMBL" id="JBEPLU010000003">
    <property type="protein sequence ID" value="MET3528093.1"/>
    <property type="molecule type" value="Genomic_DNA"/>
</dbReference>
<evidence type="ECO:0000313" key="9">
    <source>
        <dbReference type="EMBL" id="MET3528093.1"/>
    </source>
</evidence>
<feature type="region of interest" description="Disordered" evidence="6">
    <location>
        <begin position="470"/>
        <end position="491"/>
    </location>
</feature>
<accession>A0ABV2EM04</accession>
<evidence type="ECO:0000256" key="6">
    <source>
        <dbReference type="SAM" id="MobiDB-lite"/>
    </source>
</evidence>
<feature type="transmembrane region" description="Helical" evidence="7">
    <location>
        <begin position="82"/>
        <end position="100"/>
    </location>
</feature>
<feature type="transmembrane region" description="Helical" evidence="7">
    <location>
        <begin position="112"/>
        <end position="137"/>
    </location>
</feature>
<reference evidence="9 10" key="1">
    <citation type="submission" date="2024-06" db="EMBL/GenBank/DDBJ databases">
        <title>Genomic Encyclopedia of Type Strains, Phase IV (KMG-IV): sequencing the most valuable type-strain genomes for metagenomic binning, comparative biology and taxonomic classification.</title>
        <authorList>
            <person name="Goeker M."/>
        </authorList>
    </citation>
    <scope>NUCLEOTIDE SEQUENCE [LARGE SCALE GENOMIC DNA]</scope>
    <source>
        <strain evidence="9 10">DSM 17809</strain>
    </source>
</reference>
<dbReference type="SMART" id="SM00387">
    <property type="entry name" value="HATPase_c"/>
    <property type="match status" value="1"/>
</dbReference>
<feature type="transmembrane region" description="Helical" evidence="7">
    <location>
        <begin position="267"/>
        <end position="284"/>
    </location>
</feature>
<comment type="catalytic activity">
    <reaction evidence="1">
        <text>ATP + protein L-histidine = ADP + protein N-phospho-L-histidine.</text>
        <dbReference type="EC" id="2.7.13.3"/>
    </reaction>
</comment>
<dbReference type="EC" id="2.7.13.3" evidence="2"/>
<keyword evidence="5 9" id="KW-0418">Kinase</keyword>
<dbReference type="GO" id="GO:0016301">
    <property type="term" value="F:kinase activity"/>
    <property type="evidence" value="ECO:0007669"/>
    <property type="project" value="UniProtKB-KW"/>
</dbReference>
<dbReference type="InterPro" id="IPR005467">
    <property type="entry name" value="His_kinase_dom"/>
</dbReference>
<keyword evidence="7" id="KW-1133">Transmembrane helix</keyword>
<feature type="transmembrane region" description="Helical" evidence="7">
    <location>
        <begin position="186"/>
        <end position="206"/>
    </location>
</feature>
<evidence type="ECO:0000313" key="10">
    <source>
        <dbReference type="Proteomes" id="UP001549110"/>
    </source>
</evidence>
<dbReference type="RefSeq" id="WP_354298089.1">
    <property type="nucleotide sequence ID" value="NZ_JBEPLU010000003.1"/>
</dbReference>
<dbReference type="InterPro" id="IPR036890">
    <property type="entry name" value="HATPase_C_sf"/>
</dbReference>
<proteinExistence type="predicted"/>
<dbReference type="PANTHER" id="PTHR43047">
    <property type="entry name" value="TWO-COMPONENT HISTIDINE PROTEIN KINASE"/>
    <property type="match status" value="1"/>
</dbReference>
<dbReference type="InterPro" id="IPR003594">
    <property type="entry name" value="HATPase_dom"/>
</dbReference>
<dbReference type="SUPFAM" id="SSF47384">
    <property type="entry name" value="Homodimeric domain of signal transducing histidine kinase"/>
    <property type="match status" value="1"/>
</dbReference>
<protein>
    <recommendedName>
        <fullName evidence="2">histidine kinase</fullName>
        <ecNumber evidence="2">2.7.13.3</ecNumber>
    </recommendedName>
</protein>
<sequence length="530" mass="56421">MSRQAAAPLVLGAAVFAAAMLGILLRPVGNLSSFWPANAILLGLVARHPRLATRSGWAAAAVAFVAADMITGSNWIKTGLLTTSNLAGVIVGSLLFGRLSREDRRLTRPASLLAVTSIAFIASVATSTIGAVANAIIFHKGAINGYFTWFATELVHYIVILPVILTFPNPRRLKAWFGRVTSRPPTLRSVAPLLSFLVCLAMVPLVGGPGALAFPVPALLWCAMSYGLAATTLLTFSFAVWTLVLVSTITDALTMQLTGSDLISLRLGVMLVALAPITVASVMASHDAALREARDARSAAEEAMAARTLLLATMAHELRSPLTAVVGFSSVMARQALGPVGNPKYLDYVQSIELAGSHLSELVTDLLDTAKVEAGKLDLTPGRTSSHDVVEQSLRLVRGLAIDADVRLRMVPGAWPDIHADQRAVKQILINLLSNAVKFSPRDGAVEISSEVEDGRLVIRVSDHGKGIPKEDLPRLGLPYEQGSDERSRRQGWGLGLSLSRELVEMHGGRLRLESEPGRGATAIFDLPLA</sequence>
<dbReference type="Pfam" id="PF00512">
    <property type="entry name" value="HisKA"/>
    <property type="match status" value="1"/>
</dbReference>
<evidence type="ECO:0000256" key="5">
    <source>
        <dbReference type="ARBA" id="ARBA00022777"/>
    </source>
</evidence>